<dbReference type="GO" id="GO:0051500">
    <property type="term" value="F:D-tyrosyl-tRNA(Tyr) deacylase activity"/>
    <property type="evidence" value="ECO:0007669"/>
    <property type="project" value="TreeGrafter"/>
</dbReference>
<dbReference type="Gene3D" id="3.50.80.10">
    <property type="entry name" value="D-tyrosyl-tRNA(Tyr) deacylase"/>
    <property type="match status" value="1"/>
</dbReference>
<name>A0A0P9CRV6_9BACL</name>
<evidence type="ECO:0000313" key="3">
    <source>
        <dbReference type="EMBL" id="KPV42282.1"/>
    </source>
</evidence>
<comment type="subunit">
    <text evidence="2">Homodimer.</text>
</comment>
<dbReference type="GO" id="GO:0005737">
    <property type="term" value="C:cytoplasm"/>
    <property type="evidence" value="ECO:0007669"/>
    <property type="project" value="UniProtKB-SubCell"/>
</dbReference>
<comment type="function">
    <text evidence="2">An aminoacyl-tRNA editing enzyme that deacylates mischarged D-aminoacyl-tRNAs. Also deacylates mischarged glycyl-tRNA(Ala), protecting cells against glycine mischarging by AlaRS. Acts via tRNA-based rather than protein-based catalysis; rejects L-amino acids rather than detecting D-amino acids in the active site. By recycling D-aminoacyl-tRNA to D-amino acids and free tRNA molecules, this enzyme counteracts the toxicity associated with the formation of D-aminoacyl-tRNA entities in vivo and helps enforce protein L-homochirality.</text>
</comment>
<dbReference type="EC" id="3.1.1.-" evidence="2"/>
<dbReference type="RefSeq" id="WP_054970643.1">
    <property type="nucleotide sequence ID" value="NZ_LJCO01000079.1"/>
</dbReference>
<dbReference type="STRING" id="471514.AN477_18420"/>
<evidence type="ECO:0000256" key="1">
    <source>
        <dbReference type="ARBA" id="ARBA00009673"/>
    </source>
</evidence>
<dbReference type="GO" id="GO:0106026">
    <property type="term" value="F:Gly-tRNA(Ala) deacylase activity"/>
    <property type="evidence" value="ECO:0007669"/>
    <property type="project" value="UniProtKB-UniRule"/>
</dbReference>
<organism evidence="3 4">
    <name type="scientific">Alicyclobacillus ferrooxydans</name>
    <dbReference type="NCBI Taxonomy" id="471514"/>
    <lineage>
        <taxon>Bacteria</taxon>
        <taxon>Bacillati</taxon>
        <taxon>Bacillota</taxon>
        <taxon>Bacilli</taxon>
        <taxon>Bacillales</taxon>
        <taxon>Alicyclobacillaceae</taxon>
        <taxon>Alicyclobacillus</taxon>
    </lineage>
</organism>
<keyword evidence="2" id="KW-0820">tRNA-binding</keyword>
<dbReference type="PATRIC" id="fig|471514.4.peg.4600"/>
<dbReference type="GO" id="GO:0019478">
    <property type="term" value="P:D-amino acid catabolic process"/>
    <property type="evidence" value="ECO:0007669"/>
    <property type="project" value="UniProtKB-UniRule"/>
</dbReference>
<protein>
    <recommendedName>
        <fullName evidence="2">D-aminoacyl-tRNA deacylase</fullName>
        <shortName evidence="2">DTD</shortName>
        <ecNumber evidence="2">3.1.1.96</ecNumber>
    </recommendedName>
    <alternativeName>
        <fullName evidence="2">Gly-tRNA(Ala) deacylase</fullName>
        <ecNumber evidence="2">3.1.1.-</ecNumber>
    </alternativeName>
</protein>
<keyword evidence="4" id="KW-1185">Reference proteome</keyword>
<dbReference type="GO" id="GO:0000049">
    <property type="term" value="F:tRNA binding"/>
    <property type="evidence" value="ECO:0007669"/>
    <property type="project" value="UniProtKB-UniRule"/>
</dbReference>
<dbReference type="EMBL" id="LJCO01000079">
    <property type="protein sequence ID" value="KPV42282.1"/>
    <property type="molecule type" value="Genomic_DNA"/>
</dbReference>
<dbReference type="GO" id="GO:0043908">
    <property type="term" value="F:Ser(Gly)-tRNA(Ala) hydrolase activity"/>
    <property type="evidence" value="ECO:0007669"/>
    <property type="project" value="UniProtKB-UniRule"/>
</dbReference>
<comment type="similarity">
    <text evidence="1 2">Belongs to the DTD family.</text>
</comment>
<proteinExistence type="inferred from homology"/>
<gene>
    <name evidence="2" type="primary">dtd</name>
    <name evidence="3" type="ORF">AN477_18420</name>
</gene>
<dbReference type="PANTHER" id="PTHR10472">
    <property type="entry name" value="D-TYROSYL-TRNA TYR DEACYLASE"/>
    <property type="match status" value="1"/>
</dbReference>
<dbReference type="Proteomes" id="UP000050482">
    <property type="component" value="Unassembled WGS sequence"/>
</dbReference>
<dbReference type="Pfam" id="PF02580">
    <property type="entry name" value="Tyr_Deacylase"/>
    <property type="match status" value="1"/>
</dbReference>
<dbReference type="HAMAP" id="MF_00518">
    <property type="entry name" value="Deacylase_Dtd"/>
    <property type="match status" value="1"/>
</dbReference>
<comment type="caution">
    <text evidence="3">The sequence shown here is derived from an EMBL/GenBank/DDBJ whole genome shotgun (WGS) entry which is preliminary data.</text>
</comment>
<comment type="subcellular location">
    <subcellularLocation>
        <location evidence="2">Cytoplasm</location>
    </subcellularLocation>
</comment>
<dbReference type="InterPro" id="IPR023509">
    <property type="entry name" value="DTD-like_sf"/>
</dbReference>
<sequence>MRLVVQRSGPASVVVAGQAVGQIEKGLVILVGVKAGDGVDDARYLADKVAHLRIFEDAEGKMNYDLLTVGGAVLSVSQFTLYGDVRKGRRPNYMEAAPPGEAEPLYEAFNQTLRELGIEVATGTFGAMMDVHLVNDGPVTILLDSERKF</sequence>
<feature type="short sequence motif" description="Gly-cisPro motif, important for rejection of L-amino acids" evidence="2">
    <location>
        <begin position="137"/>
        <end position="138"/>
    </location>
</feature>
<dbReference type="InterPro" id="IPR003732">
    <property type="entry name" value="Daa-tRNA_deacyls_DTD"/>
</dbReference>
<evidence type="ECO:0000256" key="2">
    <source>
        <dbReference type="HAMAP-Rule" id="MF_00518"/>
    </source>
</evidence>
<comment type="catalytic activity">
    <reaction evidence="2">
        <text>glycyl-tRNA(Ala) + H2O = tRNA(Ala) + glycine + H(+)</text>
        <dbReference type="Rhea" id="RHEA:53744"/>
        <dbReference type="Rhea" id="RHEA-COMP:9657"/>
        <dbReference type="Rhea" id="RHEA-COMP:13640"/>
        <dbReference type="ChEBI" id="CHEBI:15377"/>
        <dbReference type="ChEBI" id="CHEBI:15378"/>
        <dbReference type="ChEBI" id="CHEBI:57305"/>
        <dbReference type="ChEBI" id="CHEBI:78442"/>
        <dbReference type="ChEBI" id="CHEBI:78522"/>
    </reaction>
</comment>
<dbReference type="OrthoDB" id="9801395at2"/>
<dbReference type="FunFam" id="3.50.80.10:FF:000001">
    <property type="entry name" value="D-aminoacyl-tRNA deacylase"/>
    <property type="match status" value="1"/>
</dbReference>
<dbReference type="PANTHER" id="PTHR10472:SF5">
    <property type="entry name" value="D-AMINOACYL-TRNA DEACYLASE 1"/>
    <property type="match status" value="1"/>
</dbReference>
<dbReference type="SUPFAM" id="SSF69500">
    <property type="entry name" value="DTD-like"/>
    <property type="match status" value="1"/>
</dbReference>
<reference evidence="3 4" key="1">
    <citation type="submission" date="2015-09" db="EMBL/GenBank/DDBJ databases">
        <title>Draft genome sequence of Alicyclobacillus ferrooxydans DSM 22381.</title>
        <authorList>
            <person name="Hemp J."/>
        </authorList>
    </citation>
    <scope>NUCLEOTIDE SEQUENCE [LARGE SCALE GENOMIC DNA]</scope>
    <source>
        <strain evidence="3 4">TC-34</strain>
    </source>
</reference>
<keyword evidence="2" id="KW-0963">Cytoplasm</keyword>
<comment type="domain">
    <text evidence="2">A Gly-cisPro motif from one monomer fits into the active site of the other monomer to allow specific chiral rejection of L-amino acids.</text>
</comment>
<dbReference type="EC" id="3.1.1.96" evidence="2"/>
<dbReference type="NCBIfam" id="TIGR00256">
    <property type="entry name" value="D-aminoacyl-tRNA deacylase"/>
    <property type="match status" value="1"/>
</dbReference>
<accession>A0A0P9CRV6</accession>
<evidence type="ECO:0000313" key="4">
    <source>
        <dbReference type="Proteomes" id="UP000050482"/>
    </source>
</evidence>
<comment type="catalytic activity">
    <reaction evidence="2">
        <text>a D-aminoacyl-tRNA + H2O = a tRNA + a D-alpha-amino acid + H(+)</text>
        <dbReference type="Rhea" id="RHEA:13953"/>
        <dbReference type="Rhea" id="RHEA-COMP:10123"/>
        <dbReference type="Rhea" id="RHEA-COMP:10124"/>
        <dbReference type="ChEBI" id="CHEBI:15377"/>
        <dbReference type="ChEBI" id="CHEBI:15378"/>
        <dbReference type="ChEBI" id="CHEBI:59871"/>
        <dbReference type="ChEBI" id="CHEBI:78442"/>
        <dbReference type="ChEBI" id="CHEBI:79333"/>
        <dbReference type="EC" id="3.1.1.96"/>
    </reaction>
</comment>
<keyword evidence="2" id="KW-0378">Hydrolase</keyword>
<keyword evidence="2" id="KW-0694">RNA-binding</keyword>
<dbReference type="AlphaFoldDB" id="A0A0P9CRV6"/>
<dbReference type="CDD" id="cd00563">
    <property type="entry name" value="Dtyr_deacylase"/>
    <property type="match status" value="1"/>
</dbReference>